<evidence type="ECO:0000256" key="1">
    <source>
        <dbReference type="SAM" id="MobiDB-lite"/>
    </source>
</evidence>
<evidence type="ECO:0000313" key="2">
    <source>
        <dbReference type="EMBL" id="KIW75784.1"/>
    </source>
</evidence>
<dbReference type="InterPro" id="IPR011990">
    <property type="entry name" value="TPR-like_helical_dom_sf"/>
</dbReference>
<reference evidence="2 3" key="1">
    <citation type="submission" date="2015-01" db="EMBL/GenBank/DDBJ databases">
        <title>The Genome Sequence of Fonsecaea pedrosoi CBS 271.37.</title>
        <authorList>
            <consortium name="The Broad Institute Genomics Platform"/>
            <person name="Cuomo C."/>
            <person name="de Hoog S."/>
            <person name="Gorbushina A."/>
            <person name="Stielow B."/>
            <person name="Teixiera M."/>
            <person name="Abouelleil A."/>
            <person name="Chapman S.B."/>
            <person name="Priest M."/>
            <person name="Young S.K."/>
            <person name="Wortman J."/>
            <person name="Nusbaum C."/>
            <person name="Birren B."/>
        </authorList>
    </citation>
    <scope>NUCLEOTIDE SEQUENCE [LARGE SCALE GENOMIC DNA]</scope>
    <source>
        <strain evidence="2 3">CBS 271.37</strain>
    </source>
</reference>
<dbReference type="HOGENOM" id="CLU_582664_0_0_1"/>
<feature type="region of interest" description="Disordered" evidence="1">
    <location>
        <begin position="1"/>
        <end position="20"/>
    </location>
</feature>
<dbReference type="VEuPathDB" id="FungiDB:Z517_10527"/>
<organism evidence="2 3">
    <name type="scientific">Fonsecaea pedrosoi CBS 271.37</name>
    <dbReference type="NCBI Taxonomy" id="1442368"/>
    <lineage>
        <taxon>Eukaryota</taxon>
        <taxon>Fungi</taxon>
        <taxon>Dikarya</taxon>
        <taxon>Ascomycota</taxon>
        <taxon>Pezizomycotina</taxon>
        <taxon>Eurotiomycetes</taxon>
        <taxon>Chaetothyriomycetidae</taxon>
        <taxon>Chaetothyriales</taxon>
        <taxon>Herpotrichiellaceae</taxon>
        <taxon>Fonsecaea</taxon>
    </lineage>
</organism>
<evidence type="ECO:0000313" key="3">
    <source>
        <dbReference type="Proteomes" id="UP000053029"/>
    </source>
</evidence>
<evidence type="ECO:0008006" key="4">
    <source>
        <dbReference type="Google" id="ProtNLM"/>
    </source>
</evidence>
<feature type="region of interest" description="Disordered" evidence="1">
    <location>
        <begin position="46"/>
        <end position="75"/>
    </location>
</feature>
<dbReference type="AlphaFoldDB" id="A0A0D2GTL6"/>
<dbReference type="GeneID" id="25310017"/>
<dbReference type="OrthoDB" id="4141721at2759"/>
<accession>A0A0D2GTL6</accession>
<sequence length="530" mass="59004">MDMTSPGSESTDENKTLGSDFLWVGSGSGTSDPASHIYERTVRSHVQRWPKMRTGPTTLRSGPPINRKRKVAPRVQTIQSLSLKPRAKTHGSPPSARCFSQFTAAPITPTSSLESPFESKDLEFAEMKNASATEVDSPAAGESGDHCPLECDAPVPEKGDSDEVESAIVPISWRDTQRGGQTFQSRIQQTMRLWQSISPALSATLDSDRLEKMVRSHHMTFSAVCSVKKALTTRESQEEALMFERLMRKGCRALEAKRVKEAFLLFDKALSYLKPVLIMQNLRGEPMLLRLIAQFSGPLFVPLWLRVYQYIIGLAEVLISPDNPFGQSARSFIRSPVPMIEASEIVLRCILDVVQTQLGPMHPDALDCLEYLAWSLFDRGLGQEALARFTELLQNQEAARGATSPEVCHAVRGLAETHLLLGDLDVAERLFDEVLGWRCMGPERESLQMTAIRARCLLSLSLLAQRRQRPFRARWLLQQAADTASWAHGEGGQNTANVCFDENLPDLDPLEEVKEEIQRVLDAVESCSID</sequence>
<gene>
    <name evidence="2" type="ORF">Z517_10527</name>
</gene>
<dbReference type="SUPFAM" id="SSF48452">
    <property type="entry name" value="TPR-like"/>
    <property type="match status" value="1"/>
</dbReference>
<feature type="region of interest" description="Disordered" evidence="1">
    <location>
        <begin position="129"/>
        <end position="151"/>
    </location>
</feature>
<name>A0A0D2GTL6_9EURO</name>
<dbReference type="RefSeq" id="XP_013279592.1">
    <property type="nucleotide sequence ID" value="XM_013424138.1"/>
</dbReference>
<protein>
    <recommendedName>
        <fullName evidence="4">Clr5 domain-containing protein</fullName>
    </recommendedName>
</protein>
<dbReference type="EMBL" id="KN846975">
    <property type="protein sequence ID" value="KIW75784.1"/>
    <property type="molecule type" value="Genomic_DNA"/>
</dbReference>
<proteinExistence type="predicted"/>
<keyword evidence="3" id="KW-1185">Reference proteome</keyword>
<dbReference type="Proteomes" id="UP000053029">
    <property type="component" value="Unassembled WGS sequence"/>
</dbReference>
<dbReference type="Gene3D" id="1.25.40.10">
    <property type="entry name" value="Tetratricopeptide repeat domain"/>
    <property type="match status" value="1"/>
</dbReference>